<dbReference type="EMBL" id="CM000638">
    <property type="protein sequence ID" value="EED96567.1"/>
    <property type="molecule type" value="Genomic_DNA"/>
</dbReference>
<dbReference type="AlphaFoldDB" id="B8BRN1"/>
<gene>
    <name evidence="1" type="ORF">THAPSDRAFT_1687</name>
</gene>
<dbReference type="RefSeq" id="XP_002286926.1">
    <property type="nucleotide sequence ID" value="XM_002286890.1"/>
</dbReference>
<evidence type="ECO:0000313" key="2">
    <source>
        <dbReference type="Proteomes" id="UP000001449"/>
    </source>
</evidence>
<sequence length="419" mass="45728">MLTTKRDTLDEQLYFGIGTAASNDNALRWDSSACICPSSGTILHFLSLAKGIEVAESGYESNGSIERENTDASLSLIAVHGGTASQTLVDATNQNSTQQYCNALFECRDRLAKVMVDNNATTFTTESKARGLLLYAMLSLGRQPSPSLLFGKASSASTMLNLTPFTSDQNNKHQTEVFATDDVLSDKCKLRELALPFFPESSSLHHQLFQSALSRPLPGLYQFAHNSNQNAHHSARRNTTTDPGLIIRPLPTATEDFRLPPPSLVFQCASLTDAQALVEDTLGGQTAKIGWRGDGQCGSLIVNHPSIHGMDVRLCEVRESSNEWALSSSFDEAQESLLAGSLDELQSTLVMSDGKGSDDESTVEVDPKTNSADCWVEVRSNVKHPTGYRKQLYTWLRNRVTGKNGDRVSVAKPPHLPFE</sequence>
<dbReference type="Proteomes" id="UP000001449">
    <property type="component" value="Chromosome 1"/>
</dbReference>
<dbReference type="PaxDb" id="35128-Thaps1687"/>
<proteinExistence type="predicted"/>
<keyword evidence="2" id="KW-1185">Reference proteome</keyword>
<name>B8BRN1_THAPS</name>
<reference evidence="1 2" key="2">
    <citation type="journal article" date="2008" name="Nature">
        <title>The Phaeodactylum genome reveals the evolutionary history of diatom genomes.</title>
        <authorList>
            <person name="Bowler C."/>
            <person name="Allen A.E."/>
            <person name="Badger J.H."/>
            <person name="Grimwood J."/>
            <person name="Jabbari K."/>
            <person name="Kuo A."/>
            <person name="Maheswari U."/>
            <person name="Martens C."/>
            <person name="Maumus F."/>
            <person name="Otillar R.P."/>
            <person name="Rayko E."/>
            <person name="Salamov A."/>
            <person name="Vandepoele K."/>
            <person name="Beszteri B."/>
            <person name="Gruber A."/>
            <person name="Heijde M."/>
            <person name="Katinka M."/>
            <person name="Mock T."/>
            <person name="Valentin K."/>
            <person name="Verret F."/>
            <person name="Berges J.A."/>
            <person name="Brownlee C."/>
            <person name="Cadoret J.P."/>
            <person name="Chiovitti A."/>
            <person name="Choi C.J."/>
            <person name="Coesel S."/>
            <person name="De Martino A."/>
            <person name="Detter J.C."/>
            <person name="Durkin C."/>
            <person name="Falciatore A."/>
            <person name="Fournet J."/>
            <person name="Haruta M."/>
            <person name="Huysman M.J."/>
            <person name="Jenkins B.D."/>
            <person name="Jiroutova K."/>
            <person name="Jorgensen R.E."/>
            <person name="Joubert Y."/>
            <person name="Kaplan A."/>
            <person name="Kroger N."/>
            <person name="Kroth P.G."/>
            <person name="La Roche J."/>
            <person name="Lindquist E."/>
            <person name="Lommer M."/>
            <person name="Martin-Jezequel V."/>
            <person name="Lopez P.J."/>
            <person name="Lucas S."/>
            <person name="Mangogna M."/>
            <person name="McGinnis K."/>
            <person name="Medlin L.K."/>
            <person name="Montsant A."/>
            <person name="Oudot-Le Secq M.P."/>
            <person name="Napoli C."/>
            <person name="Obornik M."/>
            <person name="Parker M.S."/>
            <person name="Petit J.L."/>
            <person name="Porcel B.M."/>
            <person name="Poulsen N."/>
            <person name="Robison M."/>
            <person name="Rychlewski L."/>
            <person name="Rynearson T.A."/>
            <person name="Schmutz J."/>
            <person name="Shapiro H."/>
            <person name="Siaut M."/>
            <person name="Stanley M."/>
            <person name="Sussman M.R."/>
            <person name="Taylor A.R."/>
            <person name="Vardi A."/>
            <person name="von Dassow P."/>
            <person name="Vyverman W."/>
            <person name="Willis A."/>
            <person name="Wyrwicz L.S."/>
            <person name="Rokhsar D.S."/>
            <person name="Weissenbach J."/>
            <person name="Armbrust E.V."/>
            <person name="Green B.R."/>
            <person name="Van de Peer Y."/>
            <person name="Grigoriev I.V."/>
        </authorList>
    </citation>
    <scope>NUCLEOTIDE SEQUENCE [LARGE SCALE GENOMIC DNA]</scope>
    <source>
        <strain evidence="1 2">CCMP1335</strain>
    </source>
</reference>
<dbReference type="KEGG" id="tps:THAPSDRAFT_1687"/>
<evidence type="ECO:0000313" key="1">
    <source>
        <dbReference type="EMBL" id="EED96567.1"/>
    </source>
</evidence>
<dbReference type="InParanoid" id="B8BRN1"/>
<accession>B8BRN1</accession>
<reference evidence="1 2" key="1">
    <citation type="journal article" date="2004" name="Science">
        <title>The genome of the diatom Thalassiosira pseudonana: ecology, evolution, and metabolism.</title>
        <authorList>
            <person name="Armbrust E.V."/>
            <person name="Berges J.A."/>
            <person name="Bowler C."/>
            <person name="Green B.R."/>
            <person name="Martinez D."/>
            <person name="Putnam N.H."/>
            <person name="Zhou S."/>
            <person name="Allen A.E."/>
            <person name="Apt K.E."/>
            <person name="Bechner M."/>
            <person name="Brzezinski M.A."/>
            <person name="Chaal B.K."/>
            <person name="Chiovitti A."/>
            <person name="Davis A.K."/>
            <person name="Demarest M.S."/>
            <person name="Detter J.C."/>
            <person name="Glavina T."/>
            <person name="Goodstein D."/>
            <person name="Hadi M.Z."/>
            <person name="Hellsten U."/>
            <person name="Hildebrand M."/>
            <person name="Jenkins B.D."/>
            <person name="Jurka J."/>
            <person name="Kapitonov V.V."/>
            <person name="Kroger N."/>
            <person name="Lau W.W."/>
            <person name="Lane T.W."/>
            <person name="Larimer F.W."/>
            <person name="Lippmeier J.C."/>
            <person name="Lucas S."/>
            <person name="Medina M."/>
            <person name="Montsant A."/>
            <person name="Obornik M."/>
            <person name="Parker M.S."/>
            <person name="Palenik B."/>
            <person name="Pazour G.J."/>
            <person name="Richardson P.M."/>
            <person name="Rynearson T.A."/>
            <person name="Saito M.A."/>
            <person name="Schwartz D.C."/>
            <person name="Thamatrakoln K."/>
            <person name="Valentin K."/>
            <person name="Vardi A."/>
            <person name="Wilkerson F.P."/>
            <person name="Rokhsar D.S."/>
        </authorList>
    </citation>
    <scope>NUCLEOTIDE SEQUENCE [LARGE SCALE GENOMIC DNA]</scope>
    <source>
        <strain evidence="1 2">CCMP1335</strain>
    </source>
</reference>
<dbReference type="HOGENOM" id="CLU_656389_0_0_1"/>
<protein>
    <submittedName>
        <fullName evidence="1">Uncharacterized protein</fullName>
    </submittedName>
</protein>
<dbReference type="GeneID" id="7446785"/>
<organism evidence="1 2">
    <name type="scientific">Thalassiosira pseudonana</name>
    <name type="common">Marine diatom</name>
    <name type="synonym">Cyclotella nana</name>
    <dbReference type="NCBI Taxonomy" id="35128"/>
    <lineage>
        <taxon>Eukaryota</taxon>
        <taxon>Sar</taxon>
        <taxon>Stramenopiles</taxon>
        <taxon>Ochrophyta</taxon>
        <taxon>Bacillariophyta</taxon>
        <taxon>Coscinodiscophyceae</taxon>
        <taxon>Thalassiosirophycidae</taxon>
        <taxon>Thalassiosirales</taxon>
        <taxon>Thalassiosiraceae</taxon>
        <taxon>Thalassiosira</taxon>
    </lineage>
</organism>
<dbReference type="eggNOG" id="ENOG502SVVJ">
    <property type="taxonomic scope" value="Eukaryota"/>
</dbReference>